<evidence type="ECO:0000313" key="1">
    <source>
        <dbReference type="EMBL" id="WVX90822.1"/>
    </source>
</evidence>
<gene>
    <name evidence="1" type="ORF">184DA_217</name>
</gene>
<dbReference type="EMBL" id="OR885926">
    <property type="protein sequence ID" value="WVX90822.1"/>
    <property type="molecule type" value="Genomic_DNA"/>
</dbReference>
<proteinExistence type="predicted"/>
<protein>
    <submittedName>
        <fullName evidence="1">Uncharacterized protein</fullName>
    </submittedName>
</protein>
<name>A0AAU6MXV6_9CAUD</name>
<organism evidence="1">
    <name type="scientific">Staphylococcus phage 184DA</name>
    <dbReference type="NCBI Taxonomy" id="3110532"/>
    <lineage>
        <taxon>Viruses</taxon>
        <taxon>Duplodnaviria</taxon>
        <taxon>Heunggongvirae</taxon>
        <taxon>Uroviricota</taxon>
        <taxon>Caudoviricetes</taxon>
    </lineage>
</organism>
<sequence>MVYDNIISRTMAVSILNKWIAELITDVDLDKCRFTKEEYEEIMTNSINKIQDVLIEKNYEVTDGELYDIVCTELINPIKNNTEEEKEEEHNEKNDLLEHLEDLAFRYDIDLRYVSDGSYNLTVTHWLMQDEFTDVNIKVNNDEDFYTVTIPESKYFWLPITKENLEMFLTQDPFNRGEVE</sequence>
<accession>A0AAU6MXV6</accession>
<reference evidence="1" key="1">
    <citation type="submission" date="2023-11" db="EMBL/GenBank/DDBJ databases">
        <title>Characterization of a newly isolated phage infecting non-aureus staphylococci isolated from bovine mastitis.</title>
        <authorList>
            <person name="Wanecka A."/>
            <person name="Marynowska M."/>
            <person name="Wesolowski W."/>
            <person name="Bloch S."/>
            <person name="Nejman-Falenczyk B."/>
            <person name="Neumann J."/>
            <person name="Krol J."/>
            <person name="Florek M."/>
            <person name="Ulanicki K."/>
            <person name="Napierala A."/>
            <person name="Twardon J."/>
            <person name="Wolska B."/>
            <person name="Porebska J."/>
            <person name="Ziubrzycka A."/>
            <person name="Czeretowicz I."/>
            <person name="Benisz M."/>
        </authorList>
    </citation>
    <scope>NUCLEOTIDE SEQUENCE</scope>
</reference>